<dbReference type="InterPro" id="IPR013113">
    <property type="entry name" value="SIP_FAD-bd"/>
</dbReference>
<reference evidence="2 3" key="1">
    <citation type="submission" date="2018-03" db="EMBL/GenBank/DDBJ databases">
        <title>Genomic Encyclopedia of Archaeal and Bacterial Type Strains, Phase II (KMG-II): from individual species to whole genera.</title>
        <authorList>
            <person name="Goeker M."/>
        </authorList>
    </citation>
    <scope>NUCLEOTIDE SEQUENCE [LARGE SCALE GENOMIC DNA]</scope>
    <source>
        <strain evidence="2 3">DSM 18107</strain>
    </source>
</reference>
<gene>
    <name evidence="2" type="ORF">CLV42_110178</name>
</gene>
<proteinExistence type="predicted"/>
<dbReference type="Gene3D" id="2.40.30.10">
    <property type="entry name" value="Translation factors"/>
    <property type="match status" value="1"/>
</dbReference>
<dbReference type="Proteomes" id="UP000240978">
    <property type="component" value="Unassembled WGS sequence"/>
</dbReference>
<comment type="caution">
    <text evidence="2">The sequence shown here is derived from an EMBL/GenBank/DDBJ whole genome shotgun (WGS) entry which is preliminary data.</text>
</comment>
<evidence type="ECO:0000313" key="3">
    <source>
        <dbReference type="Proteomes" id="UP000240978"/>
    </source>
</evidence>
<name>A0A2P8FZ88_9BACT</name>
<evidence type="ECO:0000313" key="2">
    <source>
        <dbReference type="EMBL" id="PSL27024.1"/>
    </source>
</evidence>
<dbReference type="SUPFAM" id="SSF63380">
    <property type="entry name" value="Riboflavin synthase domain-like"/>
    <property type="match status" value="1"/>
</dbReference>
<accession>A0A2P8FZ88</accession>
<keyword evidence="3" id="KW-1185">Reference proteome</keyword>
<feature type="domain" description="FAD-binding FR-type" evidence="1">
    <location>
        <begin position="15"/>
        <end position="112"/>
    </location>
</feature>
<dbReference type="EMBL" id="PYGK01000010">
    <property type="protein sequence ID" value="PSL27024.1"/>
    <property type="molecule type" value="Genomic_DNA"/>
</dbReference>
<dbReference type="OrthoDB" id="649820at2"/>
<dbReference type="GO" id="GO:0016491">
    <property type="term" value="F:oxidoreductase activity"/>
    <property type="evidence" value="ECO:0007669"/>
    <property type="project" value="InterPro"/>
</dbReference>
<evidence type="ECO:0000259" key="1">
    <source>
        <dbReference type="PROSITE" id="PS51384"/>
    </source>
</evidence>
<dbReference type="InterPro" id="IPR017938">
    <property type="entry name" value="Riboflavin_synthase-like_b-brl"/>
</dbReference>
<organism evidence="2 3">
    <name type="scientific">Chitinophaga ginsengisoli</name>
    <dbReference type="NCBI Taxonomy" id="363837"/>
    <lineage>
        <taxon>Bacteria</taxon>
        <taxon>Pseudomonadati</taxon>
        <taxon>Bacteroidota</taxon>
        <taxon>Chitinophagia</taxon>
        <taxon>Chitinophagales</taxon>
        <taxon>Chitinophagaceae</taxon>
        <taxon>Chitinophaga</taxon>
    </lineage>
</organism>
<dbReference type="RefSeq" id="WP_106604178.1">
    <property type="nucleotide sequence ID" value="NZ_PYGK01000010.1"/>
</dbReference>
<dbReference type="InterPro" id="IPR017927">
    <property type="entry name" value="FAD-bd_FR_type"/>
</dbReference>
<dbReference type="Pfam" id="PF08021">
    <property type="entry name" value="FAD_binding_9"/>
    <property type="match status" value="1"/>
</dbReference>
<dbReference type="PANTHER" id="PTHR30157:SF0">
    <property type="entry name" value="NADPH-DEPENDENT FERRIC-CHELATE REDUCTASE"/>
    <property type="match status" value="1"/>
</dbReference>
<protein>
    <submittedName>
        <fullName evidence="2">NADPH-dependent ferric siderophore reductase</fullName>
    </submittedName>
</protein>
<dbReference type="CDD" id="cd06193">
    <property type="entry name" value="siderophore_interacting"/>
    <property type="match status" value="1"/>
</dbReference>
<dbReference type="InterPro" id="IPR039374">
    <property type="entry name" value="SIP_fam"/>
</dbReference>
<dbReference type="PANTHER" id="PTHR30157">
    <property type="entry name" value="FERRIC REDUCTASE, NADPH-DEPENDENT"/>
    <property type="match status" value="1"/>
</dbReference>
<sequence length="219" mass="24445">MSYLKEKATAFLMSRIGKPAHVTAAEYITDSLLAITLHMPEFVKWRSCQHLKFETEKSHFRDYTLAQWDEANKQGILLIDVGHKGPGSNWARQLQPGRSLLYAGPGGGFHQPTNAPHLVCIGDASAIGQFTSLYHRITSGQQVHTLISHQQALPTQILGMPVQTTPAHIAGIERWLLLQPLPMHDTTCYVAGHIPMVVQIRKLLKRLGAQQIKAQGFWE</sequence>
<dbReference type="AlphaFoldDB" id="A0A2P8FZ88"/>
<dbReference type="PROSITE" id="PS51384">
    <property type="entry name" value="FAD_FR"/>
    <property type="match status" value="1"/>
</dbReference>